<feature type="signal peptide" evidence="1">
    <location>
        <begin position="1"/>
        <end position="21"/>
    </location>
</feature>
<evidence type="ECO:0000313" key="2">
    <source>
        <dbReference type="EMBL" id="KAJ7687623.1"/>
    </source>
</evidence>
<sequence>MYFKHLAILPFVASLAGTAIAAPIAADLSLVARKFRHQGAVAAAPATGTQASAAATGATPCTNTDQSAAAFGGNDPDEDLPLCSTVASPFECTNIQAVATDFKLPLCSTVGSTAATAAAAIASAAPAASTQAAAATGATPCTNTDQSAAAFGGNDPDEDLPLCNTVASPFECTNIQAVATDFNLPLCSTA</sequence>
<gene>
    <name evidence="2" type="ORF">B0H17DRAFT_1332384</name>
</gene>
<comment type="caution">
    <text evidence="2">The sequence shown here is derived from an EMBL/GenBank/DDBJ whole genome shotgun (WGS) entry which is preliminary data.</text>
</comment>
<organism evidence="2 3">
    <name type="scientific">Mycena rosella</name>
    <name type="common">Pink bonnet</name>
    <name type="synonym">Agaricus rosellus</name>
    <dbReference type="NCBI Taxonomy" id="1033263"/>
    <lineage>
        <taxon>Eukaryota</taxon>
        <taxon>Fungi</taxon>
        <taxon>Dikarya</taxon>
        <taxon>Basidiomycota</taxon>
        <taxon>Agaricomycotina</taxon>
        <taxon>Agaricomycetes</taxon>
        <taxon>Agaricomycetidae</taxon>
        <taxon>Agaricales</taxon>
        <taxon>Marasmiineae</taxon>
        <taxon>Mycenaceae</taxon>
        <taxon>Mycena</taxon>
    </lineage>
</organism>
<feature type="chain" id="PRO_5042127801" evidence="1">
    <location>
        <begin position="22"/>
        <end position="190"/>
    </location>
</feature>
<dbReference type="EMBL" id="JARKIE010000086">
    <property type="protein sequence ID" value="KAJ7687623.1"/>
    <property type="molecule type" value="Genomic_DNA"/>
</dbReference>
<keyword evidence="1" id="KW-0732">Signal</keyword>
<evidence type="ECO:0000256" key="1">
    <source>
        <dbReference type="SAM" id="SignalP"/>
    </source>
</evidence>
<keyword evidence="3" id="KW-1185">Reference proteome</keyword>
<dbReference type="Proteomes" id="UP001221757">
    <property type="component" value="Unassembled WGS sequence"/>
</dbReference>
<evidence type="ECO:0000313" key="3">
    <source>
        <dbReference type="Proteomes" id="UP001221757"/>
    </source>
</evidence>
<protein>
    <submittedName>
        <fullName evidence="2">Uncharacterized protein</fullName>
    </submittedName>
</protein>
<reference evidence="2" key="1">
    <citation type="submission" date="2023-03" db="EMBL/GenBank/DDBJ databases">
        <title>Massive genome expansion in bonnet fungi (Mycena s.s.) driven by repeated elements and novel gene families across ecological guilds.</title>
        <authorList>
            <consortium name="Lawrence Berkeley National Laboratory"/>
            <person name="Harder C.B."/>
            <person name="Miyauchi S."/>
            <person name="Viragh M."/>
            <person name="Kuo A."/>
            <person name="Thoen E."/>
            <person name="Andreopoulos B."/>
            <person name="Lu D."/>
            <person name="Skrede I."/>
            <person name="Drula E."/>
            <person name="Henrissat B."/>
            <person name="Morin E."/>
            <person name="Kohler A."/>
            <person name="Barry K."/>
            <person name="LaButti K."/>
            <person name="Morin E."/>
            <person name="Salamov A."/>
            <person name="Lipzen A."/>
            <person name="Mereny Z."/>
            <person name="Hegedus B."/>
            <person name="Baldrian P."/>
            <person name="Stursova M."/>
            <person name="Weitz H."/>
            <person name="Taylor A."/>
            <person name="Grigoriev I.V."/>
            <person name="Nagy L.G."/>
            <person name="Martin F."/>
            <person name="Kauserud H."/>
        </authorList>
    </citation>
    <scope>NUCLEOTIDE SEQUENCE</scope>
    <source>
        <strain evidence="2">CBHHK067</strain>
    </source>
</reference>
<accession>A0AAD7DD43</accession>
<name>A0AAD7DD43_MYCRO</name>
<dbReference type="AlphaFoldDB" id="A0AAD7DD43"/>
<proteinExistence type="predicted"/>